<evidence type="ECO:0000313" key="4">
    <source>
        <dbReference type="Proteomes" id="UP001165205"/>
    </source>
</evidence>
<accession>A0AAN5BYM2</accession>
<evidence type="ECO:0000256" key="2">
    <source>
        <dbReference type="SAM" id="MobiDB-lite"/>
    </source>
</evidence>
<comment type="caution">
    <text evidence="3">The sequence shown here is derived from an EMBL/GenBank/DDBJ whole genome shotgun (WGS) entry which is preliminary data.</text>
</comment>
<dbReference type="Pfam" id="PF11700">
    <property type="entry name" value="ATG22"/>
    <property type="match status" value="1"/>
</dbReference>
<name>A0AAN5BYM2_ASPOZ</name>
<comment type="caution">
    <text evidence="1">Lacks conserved residue(s) required for the propagation of feature annotation.</text>
</comment>
<dbReference type="GO" id="GO:0006865">
    <property type="term" value="P:amino acid transport"/>
    <property type="evidence" value="ECO:0007669"/>
    <property type="project" value="UniProtKB-KW"/>
</dbReference>
<evidence type="ECO:0000313" key="3">
    <source>
        <dbReference type="EMBL" id="GMG31760.1"/>
    </source>
</evidence>
<dbReference type="PANTHER" id="PTHR38791:SF5">
    <property type="entry name" value="TRANSCRIPTION FACTOR DBAG-RELATED"/>
    <property type="match status" value="1"/>
</dbReference>
<evidence type="ECO:0000256" key="1">
    <source>
        <dbReference type="RuleBase" id="RU363073"/>
    </source>
</evidence>
<dbReference type="InterPro" id="IPR053175">
    <property type="entry name" value="DHMBA_Reg_Transcription_Factor"/>
</dbReference>
<dbReference type="GO" id="GO:0005774">
    <property type="term" value="C:vacuolar membrane"/>
    <property type="evidence" value="ECO:0007669"/>
    <property type="project" value="UniProtKB-SubCell"/>
</dbReference>
<keyword evidence="1" id="KW-0472">Membrane</keyword>
<dbReference type="Proteomes" id="UP001165205">
    <property type="component" value="Unassembled WGS sequence"/>
</dbReference>
<comment type="similarity">
    <text evidence="1">Belongs to the ATG22 family.</text>
</comment>
<gene>
    <name evidence="3" type="ORF">Aory04_000759100</name>
</gene>
<dbReference type="PANTHER" id="PTHR38791">
    <property type="entry name" value="ZN(II)2CYS6 TRANSCRIPTION FACTOR (EUROFUNG)-RELATED-RELATED"/>
    <property type="match status" value="1"/>
</dbReference>
<protein>
    <recommendedName>
        <fullName evidence="1">Autophagy-related protein</fullName>
    </recommendedName>
</protein>
<comment type="function">
    <text evidence="1">Vacuolar effluxer which mediate the efflux of amino acids resulting from autophagic degradation. The release of autophagic amino acids allows the maintenance of protein synthesis and viability during nitrogen starvation.</text>
</comment>
<sequence>MGPFSIKDCCDKQVPQCGQCIRTRETCLGYRDEWDLVFRDQTSHTIKRSRNKSEKNGASTAGLYLAPPTRGPDPSLDDIGVNYFLQEFAAGGCCPSRGYLTYIPTAYSADVGHPTLVASMAAVGLVALATYQPELVHHARAKYSEAINRVNNALASPVESVKDSTLMSVISLGVFEHVSNFESWVRHVKGAAALVVARGKSQFARRPAILMFNQVRADMSAACIQSIQPFPDDMLELQAEATKYTDPSDAFWLLGVLATQCATLFAGVTAKNNGISLPRDMSWLDFLEVSTALQDDFQYVLDILATQESYTTIQESCGSTEFISYNGQYHLYKTSWAIRLWNNSRMVEIIVCEIICWLIKKIITENPDYPAEGRLKLKSRLQYATHIMSRRGEEILASVPQGLGLILLPDANKPKQPNISGGYMLIWNLYTVGKSPAISHQNRQWVIKQLKDISRTSGKLFQSIGSSRFSCRGANHIGAIGSFLPLTLEQLAREQGTFKSSHLPCVGPGSPSTSVNGTAPAMLRRDEAENDQCVVGLLGLNINTASFAMYTFSLAVLVQALTLISFSALADYGMTYLCVGNYVSS</sequence>
<dbReference type="AlphaFoldDB" id="A0AAN5BYM2"/>
<dbReference type="EMBL" id="BSYA01000089">
    <property type="protein sequence ID" value="GMG31760.1"/>
    <property type="molecule type" value="Genomic_DNA"/>
</dbReference>
<feature type="region of interest" description="Disordered" evidence="2">
    <location>
        <begin position="45"/>
        <end position="70"/>
    </location>
</feature>
<reference evidence="3" key="1">
    <citation type="submission" date="2023-04" db="EMBL/GenBank/DDBJ databases">
        <title>Aspergillus oryzae NBRC 4228.</title>
        <authorList>
            <person name="Ichikawa N."/>
            <person name="Sato H."/>
            <person name="Tonouchi N."/>
        </authorList>
    </citation>
    <scope>NUCLEOTIDE SEQUENCE</scope>
    <source>
        <strain evidence="3">NBRC 4228</strain>
    </source>
</reference>
<keyword evidence="1" id="KW-0812">Transmembrane</keyword>
<keyword evidence="1" id="KW-0072">Autophagy</keyword>
<keyword evidence="1" id="KW-1133">Transmembrane helix</keyword>
<dbReference type="InterPro" id="IPR024671">
    <property type="entry name" value="Atg22-like"/>
</dbReference>
<proteinExistence type="inferred from homology"/>
<comment type="subcellular location">
    <subcellularLocation>
        <location evidence="1">Vacuole membrane</location>
        <topology evidence="1">Multi-pass membrane protein</topology>
    </subcellularLocation>
</comment>
<feature type="transmembrane region" description="Helical" evidence="1">
    <location>
        <begin position="547"/>
        <end position="569"/>
    </location>
</feature>
<keyword evidence="1" id="KW-0813">Transport</keyword>
<keyword evidence="1" id="KW-0029">Amino-acid transport</keyword>
<organism evidence="3 4">
    <name type="scientific">Aspergillus oryzae</name>
    <name type="common">Yellow koji mold</name>
    <dbReference type="NCBI Taxonomy" id="5062"/>
    <lineage>
        <taxon>Eukaryota</taxon>
        <taxon>Fungi</taxon>
        <taxon>Dikarya</taxon>
        <taxon>Ascomycota</taxon>
        <taxon>Pezizomycotina</taxon>
        <taxon>Eurotiomycetes</taxon>
        <taxon>Eurotiomycetidae</taxon>
        <taxon>Eurotiales</taxon>
        <taxon>Aspergillaceae</taxon>
        <taxon>Aspergillus</taxon>
        <taxon>Aspergillus subgen. Circumdati</taxon>
    </lineage>
</organism>
<keyword evidence="1" id="KW-0926">Vacuole</keyword>
<dbReference type="GO" id="GO:0006914">
    <property type="term" value="P:autophagy"/>
    <property type="evidence" value="ECO:0007669"/>
    <property type="project" value="UniProtKB-KW"/>
</dbReference>